<organism evidence="1">
    <name type="scientific">marine metagenome</name>
    <dbReference type="NCBI Taxonomy" id="408172"/>
    <lineage>
        <taxon>unclassified sequences</taxon>
        <taxon>metagenomes</taxon>
        <taxon>ecological metagenomes</taxon>
    </lineage>
</organism>
<gene>
    <name evidence="1" type="ORF">METZ01_LOCUS118568</name>
</gene>
<accession>A0A381XLQ9</accession>
<dbReference type="EMBL" id="UINC01015638">
    <property type="protein sequence ID" value="SVA65714.1"/>
    <property type="molecule type" value="Genomic_DNA"/>
</dbReference>
<proteinExistence type="predicted"/>
<reference evidence="1" key="1">
    <citation type="submission" date="2018-05" db="EMBL/GenBank/DDBJ databases">
        <authorList>
            <person name="Lanie J.A."/>
            <person name="Ng W.-L."/>
            <person name="Kazmierczak K.M."/>
            <person name="Andrzejewski T.M."/>
            <person name="Davidsen T.M."/>
            <person name="Wayne K.J."/>
            <person name="Tettelin H."/>
            <person name="Glass J.I."/>
            <person name="Rusch D."/>
            <person name="Podicherti R."/>
            <person name="Tsui H.-C.T."/>
            <person name="Winkler M.E."/>
        </authorList>
    </citation>
    <scope>NUCLEOTIDE SEQUENCE</scope>
</reference>
<name>A0A381XLQ9_9ZZZZ</name>
<protein>
    <submittedName>
        <fullName evidence="1">Uncharacterized protein</fullName>
    </submittedName>
</protein>
<sequence length="263" mass="30622">MGLTLGFSGGSLGFSRKGLFVLCLFLGAFIFSQGCVTVPKEIDPKYGRLKLMHVEEMNAEELAYYLDRSKNDAGESGRWKKAMNEAMKKDIDLPEKHLAFFEKDVLDTLALSSSQMLEEDIETFTLYLSRKSVERKEERLLMVYYQMFSTPSGPIPFLYSREVYLDGLQRMNVDSKSWGDSYPEKLPYILEASYQYLRLFADNIRDFKKSMGDREMKILRGYRDQVLNNYYGDRDNRHYKNAKAMTRELDPVAYLRVYFEAGN</sequence>
<dbReference type="AlphaFoldDB" id="A0A381XLQ9"/>
<evidence type="ECO:0000313" key="1">
    <source>
        <dbReference type="EMBL" id="SVA65714.1"/>
    </source>
</evidence>